<keyword evidence="7" id="KW-0406">Ion transport</keyword>
<accession>R7V7Q1</accession>
<feature type="transmembrane region" description="Helical" evidence="7">
    <location>
        <begin position="299"/>
        <end position="318"/>
    </location>
</feature>
<proteinExistence type="inferred from homology"/>
<feature type="transmembrane region" description="Helical" evidence="7">
    <location>
        <begin position="20"/>
        <end position="39"/>
    </location>
</feature>
<dbReference type="Gene3D" id="1.20.1250.20">
    <property type="entry name" value="MFS general substrate transporter like domains"/>
    <property type="match status" value="1"/>
</dbReference>
<organism evidence="9">
    <name type="scientific">Capitella teleta</name>
    <name type="common">Polychaete worm</name>
    <dbReference type="NCBI Taxonomy" id="283909"/>
    <lineage>
        <taxon>Eukaryota</taxon>
        <taxon>Metazoa</taxon>
        <taxon>Spiralia</taxon>
        <taxon>Lophotrochozoa</taxon>
        <taxon>Annelida</taxon>
        <taxon>Polychaeta</taxon>
        <taxon>Sedentaria</taxon>
        <taxon>Scolecida</taxon>
        <taxon>Capitellidae</taxon>
        <taxon>Capitella</taxon>
    </lineage>
</organism>
<evidence type="ECO:0000256" key="6">
    <source>
        <dbReference type="ARBA" id="ARBA00023136"/>
    </source>
</evidence>
<evidence type="ECO:0000313" key="11">
    <source>
        <dbReference type="Proteomes" id="UP000014760"/>
    </source>
</evidence>
<name>R7V7Q1_CAPTE</name>
<dbReference type="OrthoDB" id="648861at2759"/>
<dbReference type="EMBL" id="KB294417">
    <property type="protein sequence ID" value="ELU14574.1"/>
    <property type="molecule type" value="Genomic_DNA"/>
</dbReference>
<dbReference type="Proteomes" id="UP000014760">
    <property type="component" value="Unassembled WGS sequence"/>
</dbReference>
<comment type="similarity">
    <text evidence="2 7">Belongs to the ferroportin (FP) (TC 2.A.100) family. SLC40A subfamily.</text>
</comment>
<keyword evidence="5 7" id="KW-1133">Transmembrane helix</keyword>
<protein>
    <recommendedName>
        <fullName evidence="7">Solute carrier family 40 member</fullName>
    </recommendedName>
</protein>
<dbReference type="OMA" id="FLYCAYI"/>
<dbReference type="HOGENOM" id="CLU_020370_1_1_1"/>
<feature type="transmembrane region" description="Helical" evidence="7">
    <location>
        <begin position="146"/>
        <end position="163"/>
    </location>
</feature>
<comment type="subcellular location">
    <subcellularLocation>
        <location evidence="1 7">Membrane</location>
        <topology evidence="1 7">Multi-pass membrane protein</topology>
    </subcellularLocation>
</comment>
<dbReference type="InterPro" id="IPR009716">
    <property type="entry name" value="Ferroportin-1"/>
</dbReference>
<dbReference type="STRING" id="283909.R7V7Q1"/>
<keyword evidence="11" id="KW-1185">Reference proteome</keyword>
<dbReference type="SUPFAM" id="SSF103473">
    <property type="entry name" value="MFS general substrate transporter"/>
    <property type="match status" value="1"/>
</dbReference>
<feature type="region of interest" description="Disordered" evidence="8">
    <location>
        <begin position="205"/>
        <end position="230"/>
    </location>
</feature>
<evidence type="ECO:0000256" key="8">
    <source>
        <dbReference type="SAM" id="MobiDB-lite"/>
    </source>
</evidence>
<gene>
    <name evidence="9" type="ORF">CAPTEDRAFT_161975</name>
</gene>
<feature type="transmembrane region" description="Helical" evidence="7">
    <location>
        <begin position="330"/>
        <end position="348"/>
    </location>
</feature>
<dbReference type="InterPro" id="IPR036259">
    <property type="entry name" value="MFS_trans_sf"/>
</dbReference>
<feature type="transmembrane region" description="Helical" evidence="7">
    <location>
        <begin position="484"/>
        <end position="507"/>
    </location>
</feature>
<feature type="compositionally biased region" description="Basic and acidic residues" evidence="8">
    <location>
        <begin position="214"/>
        <end position="230"/>
    </location>
</feature>
<keyword evidence="6 7" id="KW-0472">Membrane</keyword>
<reference evidence="10" key="3">
    <citation type="submission" date="2015-06" db="UniProtKB">
        <authorList>
            <consortium name="EnsemblMetazoa"/>
        </authorList>
    </citation>
    <scope>IDENTIFICATION</scope>
</reference>
<feature type="transmembrane region" description="Helical" evidence="7">
    <location>
        <begin position="262"/>
        <end position="287"/>
    </location>
</feature>
<keyword evidence="4 7" id="KW-0812">Transmembrane</keyword>
<feature type="transmembrane region" description="Helical" evidence="7">
    <location>
        <begin position="88"/>
        <end position="106"/>
    </location>
</feature>
<feature type="transmembrane region" description="Helical" evidence="7">
    <location>
        <begin position="169"/>
        <end position="190"/>
    </location>
</feature>
<reference evidence="11" key="1">
    <citation type="submission" date="2012-12" db="EMBL/GenBank/DDBJ databases">
        <authorList>
            <person name="Hellsten U."/>
            <person name="Grimwood J."/>
            <person name="Chapman J.A."/>
            <person name="Shapiro H."/>
            <person name="Aerts A."/>
            <person name="Otillar R.P."/>
            <person name="Terry A.Y."/>
            <person name="Boore J.L."/>
            <person name="Simakov O."/>
            <person name="Marletaz F."/>
            <person name="Cho S.-J."/>
            <person name="Edsinger-Gonzales E."/>
            <person name="Havlak P."/>
            <person name="Kuo D.-H."/>
            <person name="Larsson T."/>
            <person name="Lv J."/>
            <person name="Arendt D."/>
            <person name="Savage R."/>
            <person name="Osoegawa K."/>
            <person name="de Jong P."/>
            <person name="Lindberg D.R."/>
            <person name="Seaver E.C."/>
            <person name="Weisblat D.A."/>
            <person name="Putnam N.H."/>
            <person name="Grigoriev I.V."/>
            <person name="Rokhsar D.S."/>
        </authorList>
    </citation>
    <scope>NUCLEOTIDE SEQUENCE</scope>
    <source>
        <strain evidence="11">I ESC-2004</strain>
    </source>
</reference>
<dbReference type="EMBL" id="AMQN01000679">
    <property type="status" value="NOT_ANNOTATED_CDS"/>
    <property type="molecule type" value="Genomic_DNA"/>
</dbReference>
<dbReference type="CDD" id="cd17480">
    <property type="entry name" value="MFS_SLC40A1_like"/>
    <property type="match status" value="1"/>
</dbReference>
<reference evidence="9 11" key="2">
    <citation type="journal article" date="2013" name="Nature">
        <title>Insights into bilaterian evolution from three spiralian genomes.</title>
        <authorList>
            <person name="Simakov O."/>
            <person name="Marletaz F."/>
            <person name="Cho S.J."/>
            <person name="Edsinger-Gonzales E."/>
            <person name="Havlak P."/>
            <person name="Hellsten U."/>
            <person name="Kuo D.H."/>
            <person name="Larsson T."/>
            <person name="Lv J."/>
            <person name="Arendt D."/>
            <person name="Savage R."/>
            <person name="Osoegawa K."/>
            <person name="de Jong P."/>
            <person name="Grimwood J."/>
            <person name="Chapman J.A."/>
            <person name="Shapiro H."/>
            <person name="Aerts A."/>
            <person name="Otillar R.P."/>
            <person name="Terry A.Y."/>
            <person name="Boore J.L."/>
            <person name="Grigoriev I.V."/>
            <person name="Lindberg D.R."/>
            <person name="Seaver E.C."/>
            <person name="Weisblat D.A."/>
            <person name="Putnam N.H."/>
            <person name="Rokhsar D.S."/>
        </authorList>
    </citation>
    <scope>NUCLEOTIDE SEQUENCE</scope>
    <source>
        <strain evidence="9 11">I ESC-2004</strain>
    </source>
</reference>
<evidence type="ECO:0000256" key="3">
    <source>
        <dbReference type="ARBA" id="ARBA00022448"/>
    </source>
</evidence>
<evidence type="ECO:0000256" key="7">
    <source>
        <dbReference type="RuleBase" id="RU365065"/>
    </source>
</evidence>
<comment type="function">
    <text evidence="7">May be involved in iron transport and iron homeostasis.</text>
</comment>
<dbReference type="GO" id="GO:0005381">
    <property type="term" value="F:iron ion transmembrane transporter activity"/>
    <property type="evidence" value="ECO:0007669"/>
    <property type="project" value="UniProtKB-UniRule"/>
</dbReference>
<evidence type="ECO:0000256" key="2">
    <source>
        <dbReference type="ARBA" id="ARBA00006279"/>
    </source>
</evidence>
<evidence type="ECO:0000256" key="4">
    <source>
        <dbReference type="ARBA" id="ARBA00022692"/>
    </source>
</evidence>
<keyword evidence="3 7" id="KW-0813">Transport</keyword>
<dbReference type="EnsemblMetazoa" id="CapteT161975">
    <property type="protein sequence ID" value="CapteP161975"/>
    <property type="gene ID" value="CapteG161975"/>
</dbReference>
<evidence type="ECO:0000313" key="10">
    <source>
        <dbReference type="EnsemblMetazoa" id="CapteP161975"/>
    </source>
</evidence>
<dbReference type="GO" id="GO:0016020">
    <property type="term" value="C:membrane"/>
    <property type="evidence" value="ECO:0007669"/>
    <property type="project" value="UniProtKB-SubCell"/>
</dbReference>
<dbReference type="PANTHER" id="PTHR11660">
    <property type="entry name" value="SOLUTE CARRIER FAMILY 40 MEMBER"/>
    <property type="match status" value="1"/>
</dbReference>
<dbReference type="AlphaFoldDB" id="R7V7Q1"/>
<dbReference type="PANTHER" id="PTHR11660:SF57">
    <property type="entry name" value="SOLUTE CARRIER FAMILY 40 MEMBER"/>
    <property type="match status" value="1"/>
</dbReference>
<comment type="caution">
    <text evidence="7">Lacks conserved residue(s) required for the propagation of feature annotation.</text>
</comment>
<dbReference type="Pfam" id="PF06963">
    <property type="entry name" value="FPN1"/>
    <property type="match status" value="1"/>
</dbReference>
<evidence type="ECO:0000256" key="5">
    <source>
        <dbReference type="ARBA" id="ARBA00022989"/>
    </source>
</evidence>
<evidence type="ECO:0000313" key="9">
    <source>
        <dbReference type="EMBL" id="ELU14574.1"/>
    </source>
</evidence>
<evidence type="ECO:0000256" key="1">
    <source>
        <dbReference type="ARBA" id="ARBA00004141"/>
    </source>
</evidence>
<sequence>MWIFALGLYLVHLDGGMLRLAGIFGFASGGCILLFGGLVGEWVDRNKRLYVLRISLGTMNAFILLCSATVCVALHLEASRPDLWTGGLKIFFEVAIVTLAIIAQLANMTYKIMLERDWMVVVAHGDTSALANLNAVTRCVDLSAKIVAPLCVGAVMTYISLLVSAIGIAVWNVLSVIVEYLLLTRVYSLVPELSKKKLRGSECSYETETEMEEREPMNGETKSLEFKKDSQEHKPKKNCIRTMFEPFIVLVNGWRTYIRQKVVFAGLALALLYMTVMGFDSVTVGYIIGNGISESEVGIIMALGGLTGILATFIYPCMRRKIGLSKTGMIAFAGEVFCLILAVVSIWLPGSPFDMNFKNKPFITNCTAMSTGRSIGLQTTALPDIVSGSLASSVSASNSVGDIECVEITDAPDGPNISIIVFLIGIIASRTGLWLADLVVTQLLQENVAETERGVVNGVQNSINMLLEMIKFVLVMILPHVETFGILVILSFSFIVLAGFLFTFYAYRNAKTGSHAVVLDTEQQYA</sequence>
<feature type="transmembrane region" description="Helical" evidence="7">
    <location>
        <begin position="51"/>
        <end position="76"/>
    </location>
</feature>